<feature type="compositionally biased region" description="Low complexity" evidence="1">
    <location>
        <begin position="234"/>
        <end position="254"/>
    </location>
</feature>
<dbReference type="AlphaFoldDB" id="A0A409XQT9"/>
<keyword evidence="3" id="KW-1185">Reference proteome</keyword>
<dbReference type="Proteomes" id="UP000283269">
    <property type="component" value="Unassembled WGS sequence"/>
</dbReference>
<dbReference type="EMBL" id="NHYD01000860">
    <property type="protein sequence ID" value="PPQ93074.1"/>
    <property type="molecule type" value="Genomic_DNA"/>
</dbReference>
<evidence type="ECO:0000256" key="1">
    <source>
        <dbReference type="SAM" id="MobiDB-lite"/>
    </source>
</evidence>
<name>A0A409XQT9_PSICY</name>
<accession>A0A409XQT9</accession>
<reference evidence="2 3" key="1">
    <citation type="journal article" date="2018" name="Evol. Lett.">
        <title>Horizontal gene cluster transfer increased hallucinogenic mushroom diversity.</title>
        <authorList>
            <person name="Reynolds H.T."/>
            <person name="Vijayakumar V."/>
            <person name="Gluck-Thaler E."/>
            <person name="Korotkin H.B."/>
            <person name="Matheny P.B."/>
            <person name="Slot J.C."/>
        </authorList>
    </citation>
    <scope>NUCLEOTIDE SEQUENCE [LARGE SCALE GENOMIC DNA]</scope>
    <source>
        <strain evidence="2 3">2631</strain>
    </source>
</reference>
<comment type="caution">
    <text evidence="2">The sequence shown here is derived from an EMBL/GenBank/DDBJ whole genome shotgun (WGS) entry which is preliminary data.</text>
</comment>
<feature type="region of interest" description="Disordered" evidence="1">
    <location>
        <begin position="216"/>
        <end position="254"/>
    </location>
</feature>
<feature type="region of interest" description="Disordered" evidence="1">
    <location>
        <begin position="654"/>
        <end position="688"/>
    </location>
</feature>
<feature type="compositionally biased region" description="Low complexity" evidence="1">
    <location>
        <begin position="654"/>
        <end position="681"/>
    </location>
</feature>
<feature type="compositionally biased region" description="Low complexity" evidence="1">
    <location>
        <begin position="354"/>
        <end position="369"/>
    </location>
</feature>
<feature type="compositionally biased region" description="Low complexity" evidence="1">
    <location>
        <begin position="535"/>
        <end position="545"/>
    </location>
</feature>
<evidence type="ECO:0008006" key="4">
    <source>
        <dbReference type="Google" id="ProtNLM"/>
    </source>
</evidence>
<dbReference type="InParanoid" id="A0A409XQT9"/>
<feature type="region of interest" description="Disordered" evidence="1">
    <location>
        <begin position="354"/>
        <end position="405"/>
    </location>
</feature>
<gene>
    <name evidence="2" type="ORF">CVT25_011949</name>
</gene>
<feature type="region of interest" description="Disordered" evidence="1">
    <location>
        <begin position="525"/>
        <end position="545"/>
    </location>
</feature>
<feature type="compositionally biased region" description="Low complexity" evidence="1">
    <location>
        <begin position="380"/>
        <end position="405"/>
    </location>
</feature>
<dbReference type="OrthoDB" id="3006100at2759"/>
<feature type="compositionally biased region" description="Basic residues" evidence="1">
    <location>
        <begin position="224"/>
        <end position="233"/>
    </location>
</feature>
<protein>
    <recommendedName>
        <fullName evidence="4">F-box domain-containing protein</fullName>
    </recommendedName>
</protein>
<organism evidence="2 3">
    <name type="scientific">Psilocybe cyanescens</name>
    <dbReference type="NCBI Taxonomy" id="93625"/>
    <lineage>
        <taxon>Eukaryota</taxon>
        <taxon>Fungi</taxon>
        <taxon>Dikarya</taxon>
        <taxon>Basidiomycota</taxon>
        <taxon>Agaricomycotina</taxon>
        <taxon>Agaricomycetes</taxon>
        <taxon>Agaricomycetidae</taxon>
        <taxon>Agaricales</taxon>
        <taxon>Agaricineae</taxon>
        <taxon>Strophariaceae</taxon>
        <taxon>Psilocybe</taxon>
    </lineage>
</organism>
<sequence>MCKPMCTGVDDIDLMSQMPPELLGEIFSYASSLDPDVPLVIGEVSALFRRIVRTTPQAWCRLQLLLSVAQSDSPEDADASCIRKTELWFAMARVLPVDVAVEISSFQGASSDGARNHTHIPILRGYGYGYYRRQETMKDGLSQEMNVDFTDLLLPHVLRNFNRRIRALELHTTTVNEAQAFLSALYPTASISFAGHELKIDAKAEEEYPLKSLTLHASSDGSRHVPHQNRSHLRGSSPTPSSAQSSFSSSRRGTCTTTSAGALILPRLPHLSHLKFHNHPLPPLVHENVRNLCALSVHYPLRFAPIPVHALLEVLGSARRLERLEVEARVVDDLSSSSSNSVVSAVALPAASTQHENSVASPVAPSSSPSDHHQQFSWDTAPHPSSSSHSSPSSQNSTAQTQTQMHAHPTPILLPLPHLTHLHLRINNLPAVLSQLLLPALRTLSVDDLDGKRAGAARQTGEVVRGLLVRMEMPLALEETEGEEADETKETWLRKAKGKETDTEGRGRGLEVLDMCSVALPSVDGDDRASHSHAHSYSSPLGGAQTQTQTHTAQTEAEAAEAVWAWCFRRMRTLREMWVKKMDVDALFALVTPHTNATWCGRNIEEEEKEDIPLPALKKLVVVEQDTYHPRSSAGLRRMTAHGHGSAFTASLSSSSLSPLTSSSPLESTSSLPASTASPSTQIQHPYPHPHRGALVKFQLRRPDVEVVYDAVLDSTAHHPSPVSAELMFWNEFSFPLPLLFLSVDDLTSAVGLEP</sequence>
<evidence type="ECO:0000313" key="2">
    <source>
        <dbReference type="EMBL" id="PPQ93074.1"/>
    </source>
</evidence>
<evidence type="ECO:0000313" key="3">
    <source>
        <dbReference type="Proteomes" id="UP000283269"/>
    </source>
</evidence>
<proteinExistence type="predicted"/>